<gene>
    <name evidence="2" type="ORF">ONB1V03_LOCUS16285</name>
</gene>
<sequence>MFFDTSVVSACNSNWILNVLFVSNYISSDQTCMFWSWSVPAILQLALIAPAFMIILIKNFRTGLGAIIMGHIMFMVIEFYRFYSNGFVKQLSFDDIAATNNPINEFLQKIQGCHQNMEPIWEAWHLDTCAILF</sequence>
<dbReference type="EMBL" id="OC932927">
    <property type="protein sequence ID" value="CAD7659690.1"/>
    <property type="molecule type" value="Genomic_DNA"/>
</dbReference>
<proteinExistence type="predicted"/>
<organism evidence="2">
    <name type="scientific">Oppiella nova</name>
    <dbReference type="NCBI Taxonomy" id="334625"/>
    <lineage>
        <taxon>Eukaryota</taxon>
        <taxon>Metazoa</taxon>
        <taxon>Ecdysozoa</taxon>
        <taxon>Arthropoda</taxon>
        <taxon>Chelicerata</taxon>
        <taxon>Arachnida</taxon>
        <taxon>Acari</taxon>
        <taxon>Acariformes</taxon>
        <taxon>Sarcoptiformes</taxon>
        <taxon>Oribatida</taxon>
        <taxon>Brachypylina</taxon>
        <taxon>Oppioidea</taxon>
        <taxon>Oppiidae</taxon>
        <taxon>Oppiella</taxon>
    </lineage>
</organism>
<dbReference type="EMBL" id="CAJPVJ010018102">
    <property type="protein sequence ID" value="CAG2176852.1"/>
    <property type="molecule type" value="Genomic_DNA"/>
</dbReference>
<keyword evidence="3" id="KW-1185">Reference proteome</keyword>
<feature type="transmembrane region" description="Helical" evidence="1">
    <location>
        <begin position="64"/>
        <end position="83"/>
    </location>
</feature>
<name>A0A7R9QVS5_9ACAR</name>
<reference evidence="2" key="1">
    <citation type="submission" date="2020-11" db="EMBL/GenBank/DDBJ databases">
        <authorList>
            <person name="Tran Van P."/>
        </authorList>
    </citation>
    <scope>NUCLEOTIDE SEQUENCE</scope>
</reference>
<dbReference type="Proteomes" id="UP000728032">
    <property type="component" value="Unassembled WGS sequence"/>
</dbReference>
<evidence type="ECO:0000256" key="1">
    <source>
        <dbReference type="SAM" id="Phobius"/>
    </source>
</evidence>
<feature type="transmembrane region" description="Helical" evidence="1">
    <location>
        <begin position="34"/>
        <end position="57"/>
    </location>
</feature>
<dbReference type="AlphaFoldDB" id="A0A7R9QVS5"/>
<accession>A0A7R9QVS5</accession>
<evidence type="ECO:0000313" key="3">
    <source>
        <dbReference type="Proteomes" id="UP000728032"/>
    </source>
</evidence>
<evidence type="ECO:0000313" key="2">
    <source>
        <dbReference type="EMBL" id="CAD7659690.1"/>
    </source>
</evidence>
<protein>
    <submittedName>
        <fullName evidence="2">Uncharacterized protein</fullName>
    </submittedName>
</protein>
<dbReference type="OrthoDB" id="10006435at2759"/>
<keyword evidence="1" id="KW-0472">Membrane</keyword>
<keyword evidence="1" id="KW-1133">Transmembrane helix</keyword>
<keyword evidence="1" id="KW-0812">Transmembrane</keyword>